<name>A0AAD7BG23_9AGAR</name>
<evidence type="ECO:0000259" key="1">
    <source>
        <dbReference type="PROSITE" id="PS50181"/>
    </source>
</evidence>
<dbReference type="Proteomes" id="UP001221142">
    <property type="component" value="Unassembled WGS sequence"/>
</dbReference>
<evidence type="ECO:0000313" key="3">
    <source>
        <dbReference type="Proteomes" id="UP001221142"/>
    </source>
</evidence>
<dbReference type="InterPro" id="IPR001810">
    <property type="entry name" value="F-box_dom"/>
</dbReference>
<organism evidence="2 3">
    <name type="scientific">Roridomyces roridus</name>
    <dbReference type="NCBI Taxonomy" id="1738132"/>
    <lineage>
        <taxon>Eukaryota</taxon>
        <taxon>Fungi</taxon>
        <taxon>Dikarya</taxon>
        <taxon>Basidiomycota</taxon>
        <taxon>Agaricomycotina</taxon>
        <taxon>Agaricomycetes</taxon>
        <taxon>Agaricomycetidae</taxon>
        <taxon>Agaricales</taxon>
        <taxon>Marasmiineae</taxon>
        <taxon>Mycenaceae</taxon>
        <taxon>Roridomyces</taxon>
    </lineage>
</organism>
<feature type="non-terminal residue" evidence="2">
    <location>
        <position position="380"/>
    </location>
</feature>
<proteinExistence type="predicted"/>
<dbReference type="AlphaFoldDB" id="A0AAD7BG23"/>
<gene>
    <name evidence="2" type="ORF">FB45DRAFT_1006821</name>
</gene>
<reference evidence="2" key="1">
    <citation type="submission" date="2023-03" db="EMBL/GenBank/DDBJ databases">
        <title>Massive genome expansion in bonnet fungi (Mycena s.s.) driven by repeated elements and novel gene families across ecological guilds.</title>
        <authorList>
            <consortium name="Lawrence Berkeley National Laboratory"/>
            <person name="Harder C.B."/>
            <person name="Miyauchi S."/>
            <person name="Viragh M."/>
            <person name="Kuo A."/>
            <person name="Thoen E."/>
            <person name="Andreopoulos B."/>
            <person name="Lu D."/>
            <person name="Skrede I."/>
            <person name="Drula E."/>
            <person name="Henrissat B."/>
            <person name="Morin E."/>
            <person name="Kohler A."/>
            <person name="Barry K."/>
            <person name="LaButti K."/>
            <person name="Morin E."/>
            <person name="Salamov A."/>
            <person name="Lipzen A."/>
            <person name="Mereny Z."/>
            <person name="Hegedus B."/>
            <person name="Baldrian P."/>
            <person name="Stursova M."/>
            <person name="Weitz H."/>
            <person name="Taylor A."/>
            <person name="Grigoriev I.V."/>
            <person name="Nagy L.G."/>
            <person name="Martin F."/>
            <person name="Kauserud H."/>
        </authorList>
    </citation>
    <scope>NUCLEOTIDE SEQUENCE</scope>
    <source>
        <strain evidence="2">9284</strain>
    </source>
</reference>
<accession>A0AAD7BG23</accession>
<dbReference type="EMBL" id="JARKIF010000017">
    <property type="protein sequence ID" value="KAJ7620184.1"/>
    <property type="molecule type" value="Genomic_DNA"/>
</dbReference>
<dbReference type="PROSITE" id="PS50181">
    <property type="entry name" value="FBOX"/>
    <property type="match status" value="1"/>
</dbReference>
<evidence type="ECO:0000313" key="2">
    <source>
        <dbReference type="EMBL" id="KAJ7620184.1"/>
    </source>
</evidence>
<keyword evidence="3" id="KW-1185">Reference proteome</keyword>
<feature type="domain" description="F-box" evidence="1">
    <location>
        <begin position="4"/>
        <end position="50"/>
    </location>
</feature>
<sequence>MSAPLAFSDLPLDVILELTRECDLEDSLKLALTGTKCAAILRSRYFWITALERVEKFHRRPLTCASGTDITTLPLETLRKTAIHAYKLRKSWTSALPPAVSVRAFTLPNDYELLSIFPVYGLDMILTVSDVCLACWSTTSGACLSTYNRDPEDPVWVPSASPVLSPGRCSVGFAYQNEHQIKLEIVTVDYRTFPDLSVSSTYSGSWKCKPWKIVSVLMGHDTMGVVMWEPNEIPLLCHGRLRDKRAGLLELGLESQDYDSETVIEGLALDDYVVVTVQSADELLNVVHAKRESSGFSMWTESVDVPPLDSGHDSDTFYVGRSNVRHPAYGVFNVSMRRALWSEDLSNYEVNRVLFWPAEHNPHSSSWKLSVGPVCSYEHP</sequence>
<protein>
    <recommendedName>
        <fullName evidence="1">F-box domain-containing protein</fullName>
    </recommendedName>
</protein>
<comment type="caution">
    <text evidence="2">The sequence shown here is derived from an EMBL/GenBank/DDBJ whole genome shotgun (WGS) entry which is preliminary data.</text>
</comment>